<gene>
    <name evidence="3" type="ORF">IE077_000962</name>
</gene>
<feature type="domain" description="RRM" evidence="2">
    <location>
        <begin position="94"/>
        <end position="184"/>
    </location>
</feature>
<keyword evidence="1" id="KW-0694">RNA-binding</keyword>
<dbReference type="CDD" id="cd00590">
    <property type="entry name" value="RRM_SF"/>
    <property type="match status" value="1"/>
</dbReference>
<dbReference type="InterPro" id="IPR012677">
    <property type="entry name" value="Nucleotide-bd_a/b_plait_sf"/>
</dbReference>
<evidence type="ECO:0000313" key="3">
    <source>
        <dbReference type="EMBL" id="KAF8819477.1"/>
    </source>
</evidence>
<dbReference type="SUPFAM" id="SSF54928">
    <property type="entry name" value="RNA-binding domain, RBD"/>
    <property type="match status" value="1"/>
</dbReference>
<proteinExistence type="predicted"/>
<organism evidence="3 4">
    <name type="scientific">Cardiosporidium cionae</name>
    <dbReference type="NCBI Taxonomy" id="476202"/>
    <lineage>
        <taxon>Eukaryota</taxon>
        <taxon>Sar</taxon>
        <taxon>Alveolata</taxon>
        <taxon>Apicomplexa</taxon>
        <taxon>Aconoidasida</taxon>
        <taxon>Nephromycida</taxon>
        <taxon>Cardiosporidium</taxon>
    </lineage>
</organism>
<dbReference type="PROSITE" id="PS50102">
    <property type="entry name" value="RRM"/>
    <property type="match status" value="1"/>
</dbReference>
<sequence length="392" mass="45509">MGVSASSCGLMAKENRIVKSFCKVSTPRIPIFHSFHTTFGGSKMKAEITTPYRRRDANDLIHYPDVSKITRKRIDWMYDSPKSGYEGAKFFGLNTLEIKGLPSCKTPEYMQERLRRFFSKFGLVAMCRCIPHSLDPYQCEGTAYITFRTKIAALEAVRANLQFPPSLHHKILTFRHLDTDITNKASSILEKKHHNEEVVNVARQLYEFIQKEGPRHLSSIWTGLTERRFRSDAKVLAEKCVIKCFGSWVNFLTAEPFRNIFLLRYHPIEGGCVKTCEGHRPSPMVYIKIISPEKLEQFLGRAKILLKEKITSELTIHWRNGKPLLPAFSLERNSFKHKSRLSEKLQMLSRPAKICNVFDERFLFKLQRKRERSLRKKSAREKLRSFSDLQTS</sequence>
<dbReference type="InterPro" id="IPR035979">
    <property type="entry name" value="RBD_domain_sf"/>
</dbReference>
<evidence type="ECO:0000313" key="4">
    <source>
        <dbReference type="Proteomes" id="UP000823046"/>
    </source>
</evidence>
<keyword evidence="4" id="KW-1185">Reference proteome</keyword>
<dbReference type="Gene3D" id="3.30.70.330">
    <property type="match status" value="1"/>
</dbReference>
<name>A0ABQ7J648_9APIC</name>
<evidence type="ECO:0000259" key="2">
    <source>
        <dbReference type="PROSITE" id="PS50102"/>
    </source>
</evidence>
<dbReference type="Proteomes" id="UP000823046">
    <property type="component" value="Unassembled WGS sequence"/>
</dbReference>
<evidence type="ECO:0000256" key="1">
    <source>
        <dbReference type="PROSITE-ProRule" id="PRU00176"/>
    </source>
</evidence>
<protein>
    <recommendedName>
        <fullName evidence="2">RRM domain-containing protein</fullName>
    </recommendedName>
</protein>
<dbReference type="InterPro" id="IPR000504">
    <property type="entry name" value="RRM_dom"/>
</dbReference>
<comment type="caution">
    <text evidence="3">The sequence shown here is derived from an EMBL/GenBank/DDBJ whole genome shotgun (WGS) entry which is preliminary data.</text>
</comment>
<accession>A0ABQ7J648</accession>
<reference evidence="3 4" key="1">
    <citation type="journal article" date="2020" name="bioRxiv">
        <title>Metabolic contributions of an alphaproteobacterial endosymbiont in the apicomplexan Cardiosporidium cionae.</title>
        <authorList>
            <person name="Hunter E.S."/>
            <person name="Paight C.J."/>
            <person name="Lane C.E."/>
        </authorList>
    </citation>
    <scope>NUCLEOTIDE SEQUENCE [LARGE SCALE GENOMIC DNA]</scope>
    <source>
        <strain evidence="3">ESH_2018</strain>
    </source>
</reference>
<dbReference type="EMBL" id="JADAQX010000738">
    <property type="protein sequence ID" value="KAF8819477.1"/>
    <property type="molecule type" value="Genomic_DNA"/>
</dbReference>
<dbReference type="Pfam" id="PF00076">
    <property type="entry name" value="RRM_1"/>
    <property type="match status" value="1"/>
</dbReference>